<dbReference type="RefSeq" id="WP_114407026.1">
    <property type="nucleotide sequence ID" value="NZ_QOWE01000012.1"/>
</dbReference>
<dbReference type="OrthoDB" id="9806939at2"/>
<evidence type="ECO:0000256" key="3">
    <source>
        <dbReference type="SAM" id="MobiDB-lite"/>
    </source>
</evidence>
<dbReference type="InterPro" id="IPR058637">
    <property type="entry name" value="YknX-like_C"/>
</dbReference>
<feature type="compositionally biased region" description="Polar residues" evidence="3">
    <location>
        <begin position="368"/>
        <end position="385"/>
    </location>
</feature>
<evidence type="ECO:0000259" key="6">
    <source>
        <dbReference type="Pfam" id="PF25954"/>
    </source>
</evidence>
<dbReference type="Proteomes" id="UP000253383">
    <property type="component" value="Unassembled WGS sequence"/>
</dbReference>
<dbReference type="Gene3D" id="2.40.420.20">
    <property type="match status" value="1"/>
</dbReference>
<reference evidence="8 9" key="1">
    <citation type="submission" date="2018-07" db="EMBL/GenBank/DDBJ databases">
        <title>Genome analysis of Larkinella rosea.</title>
        <authorList>
            <person name="Zhou Z."/>
            <person name="Wang G."/>
        </authorList>
    </citation>
    <scope>NUCLEOTIDE SEQUENCE [LARGE SCALE GENOMIC DNA]</scope>
    <source>
        <strain evidence="9">zzj9</strain>
    </source>
</reference>
<dbReference type="PANTHER" id="PTHR30469:SF36">
    <property type="entry name" value="BLL3903 PROTEIN"/>
    <property type="match status" value="1"/>
</dbReference>
<keyword evidence="9" id="KW-1185">Reference proteome</keyword>
<dbReference type="Pfam" id="PF25954">
    <property type="entry name" value="Beta-barrel_RND_2"/>
    <property type="match status" value="1"/>
</dbReference>
<feature type="region of interest" description="Disordered" evidence="3">
    <location>
        <begin position="26"/>
        <end position="50"/>
    </location>
</feature>
<evidence type="ECO:0000259" key="7">
    <source>
        <dbReference type="Pfam" id="PF25989"/>
    </source>
</evidence>
<dbReference type="EMBL" id="QOWE01000012">
    <property type="protein sequence ID" value="RCR68607.1"/>
    <property type="molecule type" value="Genomic_DNA"/>
</dbReference>
<organism evidence="8 9">
    <name type="scientific">Larkinella punicea</name>
    <dbReference type="NCBI Taxonomy" id="2315727"/>
    <lineage>
        <taxon>Bacteria</taxon>
        <taxon>Pseudomonadati</taxon>
        <taxon>Bacteroidota</taxon>
        <taxon>Cytophagia</taxon>
        <taxon>Cytophagales</taxon>
        <taxon>Spirosomataceae</taxon>
        <taxon>Larkinella</taxon>
    </lineage>
</organism>
<evidence type="ECO:0000313" key="9">
    <source>
        <dbReference type="Proteomes" id="UP000253383"/>
    </source>
</evidence>
<proteinExistence type="inferred from homology"/>
<dbReference type="SUPFAM" id="SSF111369">
    <property type="entry name" value="HlyD-like secretion proteins"/>
    <property type="match status" value="1"/>
</dbReference>
<dbReference type="Gene3D" id="1.10.287.470">
    <property type="entry name" value="Helix hairpin bin"/>
    <property type="match status" value="1"/>
</dbReference>
<feature type="domain" description="YknX-like C-terminal permuted SH3-like" evidence="7">
    <location>
        <begin position="292"/>
        <end position="348"/>
    </location>
</feature>
<comment type="caution">
    <text evidence="8">The sequence shown here is derived from an EMBL/GenBank/DDBJ whole genome shotgun (WGS) entry which is preliminary data.</text>
</comment>
<dbReference type="InterPro" id="IPR006143">
    <property type="entry name" value="RND_pump_MFP"/>
</dbReference>
<feature type="coiled-coil region" evidence="2">
    <location>
        <begin position="118"/>
        <end position="145"/>
    </location>
</feature>
<dbReference type="Gene3D" id="2.40.50.100">
    <property type="match status" value="1"/>
</dbReference>
<dbReference type="NCBIfam" id="TIGR01730">
    <property type="entry name" value="RND_mfp"/>
    <property type="match status" value="1"/>
</dbReference>
<dbReference type="FunFam" id="2.40.30.170:FF:000010">
    <property type="entry name" value="Efflux RND transporter periplasmic adaptor subunit"/>
    <property type="match status" value="1"/>
</dbReference>
<evidence type="ECO:0000259" key="5">
    <source>
        <dbReference type="Pfam" id="PF25917"/>
    </source>
</evidence>
<dbReference type="PANTHER" id="PTHR30469">
    <property type="entry name" value="MULTIDRUG RESISTANCE PROTEIN MDTA"/>
    <property type="match status" value="1"/>
</dbReference>
<dbReference type="Pfam" id="PF25917">
    <property type="entry name" value="BSH_RND"/>
    <property type="match status" value="1"/>
</dbReference>
<comment type="similarity">
    <text evidence="1">Belongs to the membrane fusion protein (MFP) (TC 8.A.1) family.</text>
</comment>
<dbReference type="GO" id="GO:1990281">
    <property type="term" value="C:efflux pump complex"/>
    <property type="evidence" value="ECO:0007669"/>
    <property type="project" value="TreeGrafter"/>
</dbReference>
<protein>
    <submittedName>
        <fullName evidence="8">Efflux RND transporter periplasmic adaptor subunit</fullName>
    </submittedName>
</protein>
<feature type="domain" description="Multidrug resistance protein MdtA-like barrel-sandwich hybrid" evidence="5">
    <location>
        <begin position="81"/>
        <end position="201"/>
    </location>
</feature>
<dbReference type="AlphaFoldDB" id="A0A368JLT7"/>
<feature type="compositionally biased region" description="Gly residues" evidence="3">
    <location>
        <begin position="31"/>
        <end position="50"/>
    </location>
</feature>
<dbReference type="Gene3D" id="2.40.30.170">
    <property type="match status" value="1"/>
</dbReference>
<dbReference type="Pfam" id="PF25989">
    <property type="entry name" value="YknX_C"/>
    <property type="match status" value="1"/>
</dbReference>
<feature type="region of interest" description="Disordered" evidence="3">
    <location>
        <begin position="365"/>
        <end position="385"/>
    </location>
</feature>
<evidence type="ECO:0000256" key="1">
    <source>
        <dbReference type="ARBA" id="ARBA00009477"/>
    </source>
</evidence>
<feature type="domain" description="CusB-like beta-barrel" evidence="6">
    <location>
        <begin position="215"/>
        <end position="285"/>
    </location>
</feature>
<feature type="domain" description="Multidrug resistance protein MdtA-like alpha-helical hairpin" evidence="4">
    <location>
        <begin position="117"/>
        <end position="176"/>
    </location>
</feature>
<evidence type="ECO:0000256" key="2">
    <source>
        <dbReference type="SAM" id="Coils"/>
    </source>
</evidence>
<dbReference type="Pfam" id="PF25876">
    <property type="entry name" value="HH_MFP_RND"/>
    <property type="match status" value="1"/>
</dbReference>
<dbReference type="InterPro" id="IPR058792">
    <property type="entry name" value="Beta-barrel_RND_2"/>
</dbReference>
<evidence type="ECO:0000313" key="8">
    <source>
        <dbReference type="EMBL" id="RCR68607.1"/>
    </source>
</evidence>
<gene>
    <name evidence="8" type="ORF">DUE52_15975</name>
</gene>
<accession>A0A368JLT7</accession>
<keyword evidence="2" id="KW-0175">Coiled coil</keyword>
<dbReference type="InterPro" id="IPR058624">
    <property type="entry name" value="MdtA-like_HH"/>
</dbReference>
<dbReference type="GO" id="GO:0015562">
    <property type="term" value="F:efflux transmembrane transporter activity"/>
    <property type="evidence" value="ECO:0007669"/>
    <property type="project" value="TreeGrafter"/>
</dbReference>
<name>A0A368JLT7_9BACT</name>
<evidence type="ECO:0000259" key="4">
    <source>
        <dbReference type="Pfam" id="PF25876"/>
    </source>
</evidence>
<dbReference type="InterPro" id="IPR058625">
    <property type="entry name" value="MdtA-like_BSH"/>
</dbReference>
<sequence length="385" mass="40996">MKRWIAIILVVLVVGGIIYYNKSSKKQPGEAAGGGRGGAPSGQAGGGRAGGSGPTAVNVYVVTSQNLKDEVVATGSLLASEQVDIYPEISGRIVELNIQEGRAVKQGTLLVKLYDGDLQAQLLKLRSLEENNRRIEERNKQLLERGGISQQEYDIIVTNLKGTLADIEVTKAALRRTEIRAPFSGTIGLRNVSLGAVVSPNTLIARLQQTNSMKLDFSVPEKYSPSVKVGSVISFQVDGLDKTFNGSVYAIEPGVEEATRNLRIRARVANNTSSLRPGTFAKVSLVINNAQALVVPSQSVIPQTRGSQVVVIENGKAVFKDVKIGLRNASVVEITQGLQKGDTVATTGLIFLRPEAPVKVAKVDRLTGQKQPEQGSAAGNSASMN</sequence>